<dbReference type="RefSeq" id="WP_006573385.1">
    <property type="nucleotide sequence ID" value="NZ_AAXG02000027.1"/>
</dbReference>
<sequence length="90" mass="10446">MQNHANNLAELLEECVALYGRAHWSYSTYSNHQAKQPVNTEEKAKGLVKWFLDSVLTSRKLLVSLIERVELSEKKESIIKFRFHELEAIS</sequence>
<keyword evidence="2" id="KW-1185">Reference proteome</keyword>
<reference evidence="1 2" key="2">
    <citation type="submission" date="2007-06" db="EMBL/GenBank/DDBJ databases">
        <title>Draft genome sequence of Pseudoflavonifractor capillosus ATCC 29799.</title>
        <authorList>
            <person name="Sudarsanam P."/>
            <person name="Ley R."/>
            <person name="Guruge J."/>
            <person name="Turnbaugh P.J."/>
            <person name="Mahowald M."/>
            <person name="Liep D."/>
            <person name="Gordon J."/>
        </authorList>
    </citation>
    <scope>NUCLEOTIDE SEQUENCE [LARGE SCALE GENOMIC DNA]</scope>
    <source>
        <strain evidence="1 2">ATCC 29799</strain>
    </source>
</reference>
<accession>A6NXB2</accession>
<dbReference type="Proteomes" id="UP000003639">
    <property type="component" value="Unassembled WGS sequence"/>
</dbReference>
<reference evidence="1 2" key="1">
    <citation type="submission" date="2007-04" db="EMBL/GenBank/DDBJ databases">
        <authorList>
            <person name="Fulton L."/>
            <person name="Clifton S."/>
            <person name="Fulton B."/>
            <person name="Xu J."/>
            <person name="Minx P."/>
            <person name="Pepin K.H."/>
            <person name="Johnson M."/>
            <person name="Thiruvilangam P."/>
            <person name="Bhonagiri V."/>
            <person name="Nash W.E."/>
            <person name="Mardis E.R."/>
            <person name="Wilson R.K."/>
        </authorList>
    </citation>
    <scope>NUCLEOTIDE SEQUENCE [LARGE SCALE GENOMIC DNA]</scope>
    <source>
        <strain evidence="1 2">ATCC 29799</strain>
    </source>
</reference>
<organism evidence="1 2">
    <name type="scientific">Pseudoflavonifractor capillosus ATCC 29799</name>
    <dbReference type="NCBI Taxonomy" id="411467"/>
    <lineage>
        <taxon>Bacteria</taxon>
        <taxon>Bacillati</taxon>
        <taxon>Bacillota</taxon>
        <taxon>Clostridia</taxon>
        <taxon>Eubacteriales</taxon>
        <taxon>Oscillospiraceae</taxon>
        <taxon>Pseudoflavonifractor</taxon>
    </lineage>
</organism>
<proteinExistence type="predicted"/>
<dbReference type="OrthoDB" id="9803188at2"/>
<dbReference type="EMBL" id="AAXG02000027">
    <property type="protein sequence ID" value="EDM99307.1"/>
    <property type="molecule type" value="Genomic_DNA"/>
</dbReference>
<comment type="caution">
    <text evidence="1">The sequence shown here is derived from an EMBL/GenBank/DDBJ whole genome shotgun (WGS) entry which is preliminary data.</text>
</comment>
<name>A6NXB2_9FIRM</name>
<protein>
    <submittedName>
        <fullName evidence="1">Uncharacterized protein</fullName>
    </submittedName>
</protein>
<evidence type="ECO:0000313" key="2">
    <source>
        <dbReference type="Proteomes" id="UP000003639"/>
    </source>
</evidence>
<dbReference type="AlphaFoldDB" id="A6NXB2"/>
<gene>
    <name evidence="1" type="ORF">BACCAP_02858</name>
</gene>
<evidence type="ECO:0000313" key="1">
    <source>
        <dbReference type="EMBL" id="EDM99307.1"/>
    </source>
</evidence>